<dbReference type="OrthoDB" id="2430780at2759"/>
<reference evidence="1" key="1">
    <citation type="submission" date="2021-06" db="EMBL/GenBank/DDBJ databases">
        <authorList>
            <person name="Kallberg Y."/>
            <person name="Tangrot J."/>
            <person name="Rosling A."/>
        </authorList>
    </citation>
    <scope>NUCLEOTIDE SEQUENCE</scope>
    <source>
        <strain evidence="1">MA453B</strain>
    </source>
</reference>
<gene>
    <name evidence="1" type="ORF">DERYTH_LOCUS20317</name>
</gene>
<proteinExistence type="predicted"/>
<accession>A0A9N9JJS2</accession>
<organism evidence="1 2">
    <name type="scientific">Dentiscutata erythropus</name>
    <dbReference type="NCBI Taxonomy" id="1348616"/>
    <lineage>
        <taxon>Eukaryota</taxon>
        <taxon>Fungi</taxon>
        <taxon>Fungi incertae sedis</taxon>
        <taxon>Mucoromycota</taxon>
        <taxon>Glomeromycotina</taxon>
        <taxon>Glomeromycetes</taxon>
        <taxon>Diversisporales</taxon>
        <taxon>Gigasporaceae</taxon>
        <taxon>Dentiscutata</taxon>
    </lineage>
</organism>
<protein>
    <submittedName>
        <fullName evidence="1">7538_t:CDS:1</fullName>
    </submittedName>
</protein>
<dbReference type="AlphaFoldDB" id="A0A9N9JJS2"/>
<comment type="caution">
    <text evidence="1">The sequence shown here is derived from an EMBL/GenBank/DDBJ whole genome shotgun (WGS) entry which is preliminary data.</text>
</comment>
<name>A0A9N9JJS2_9GLOM</name>
<dbReference type="Proteomes" id="UP000789405">
    <property type="component" value="Unassembled WGS sequence"/>
</dbReference>
<evidence type="ECO:0000313" key="2">
    <source>
        <dbReference type="Proteomes" id="UP000789405"/>
    </source>
</evidence>
<feature type="non-terminal residue" evidence="1">
    <location>
        <position position="1"/>
    </location>
</feature>
<evidence type="ECO:0000313" key="1">
    <source>
        <dbReference type="EMBL" id="CAG8785503.1"/>
    </source>
</evidence>
<sequence>VEVPKNGNVGINKMNELEKRKNYTYLNNEIEDIRFMRFEGNNKYMKSIQRRGGNAKIHKPRAKRKVNVSSSEAVNNGCIRNLKCAENGGLYERHDLGLCNRNRMGRAVINQVDHCTTKESGDSIDVNEKKSNNLLILSEKIIQRKQAEEIARRNEHGEKVCNKAAKNDQREYFEAMVTQNGINDKNKGVVTMCTINSDEKEIDESDGKNMMKPENIDDVDEAVKRVKVNGGFARTSIRLSSNVNKISMEYVKKKRHAWKCINKGTSGHNEFVGYVPELEVDVNGVKVVQKFYVKHGLTSDVILGMPWITKTREDKFVDVRCVKGELIKDDHVNGEEEKKRIVNKKKNFDESKQIGKIKDESIPD</sequence>
<dbReference type="EMBL" id="CAJVPY010023732">
    <property type="protein sequence ID" value="CAG8785503.1"/>
    <property type="molecule type" value="Genomic_DNA"/>
</dbReference>
<keyword evidence="2" id="KW-1185">Reference proteome</keyword>
<feature type="non-terminal residue" evidence="1">
    <location>
        <position position="364"/>
    </location>
</feature>
<dbReference type="CDD" id="cd00303">
    <property type="entry name" value="retropepsin_like"/>
    <property type="match status" value="1"/>
</dbReference>